<keyword evidence="1" id="KW-1133">Transmembrane helix</keyword>
<evidence type="ECO:0000256" key="1">
    <source>
        <dbReference type="SAM" id="Phobius"/>
    </source>
</evidence>
<protein>
    <submittedName>
        <fullName evidence="2">Uncharacterized protein</fullName>
    </submittedName>
</protein>
<sequence length="516" mass="56022">MNWMSIAALSICLASALAYGLRRRWIDALLAAVAGIALAGGVGSFTLPGEAGSTLALDAKAPPAALDGIRSIKLDSDGLRAAQWEDLPARPLAWTVPGTPTIRVDFPRTLALGRMFTLTLQRSWKEAGRLQLLAENGEVLAEARGDGPLTVQWLPPLVERLVLKARLLDAKGKLVDQGPVPLTVTEPAPLQVRGRFGAPSFDLRTLDDLLAASNAVIDWQVELGKNLRRSESARVEMKAPDLEIVDAAWFERAGDATRAALLARVAAGAPLLVLGANAGDPGLWSRSLGLKLAPQPADKSIGTHLPMASGGLNPPEAHAGAWQGEDGLWTRDWHKGRIAWLGVGGWHRHAIEQPRALALWWQDVLDRLRVSRDAALAWLDPQELPLPQQRLTMCARGEALQKSSALAFPALGVTLPWQRRPEYIDAACAAVWPKQPGWLQMQAQGQGAQAIDGAVYVYADGDWTLWQRAQRREATARYAARTPAPVTGTAARRLPAWPFGLVFALAMLGLWWRERR</sequence>
<keyword evidence="3" id="KW-1185">Reference proteome</keyword>
<dbReference type="Proteomes" id="UP001205560">
    <property type="component" value="Unassembled WGS sequence"/>
</dbReference>
<name>A0ABT2AA98_9BURK</name>
<accession>A0ABT2AA98</accession>
<feature type="transmembrane region" description="Helical" evidence="1">
    <location>
        <begin position="494"/>
        <end position="512"/>
    </location>
</feature>
<comment type="caution">
    <text evidence="2">The sequence shown here is derived from an EMBL/GenBank/DDBJ whole genome shotgun (WGS) entry which is preliminary data.</text>
</comment>
<keyword evidence="1" id="KW-0472">Membrane</keyword>
<reference evidence="2 3" key="1">
    <citation type="submission" date="2022-08" db="EMBL/GenBank/DDBJ databases">
        <title>Reclassification of Massilia species as members of the genera Telluria, Duganella, Pseudoduganella, Mokoshia gen. nov. and Zemynaea gen. nov. using orthogonal and non-orthogonal genome-based approaches.</title>
        <authorList>
            <person name="Bowman J.P."/>
        </authorList>
    </citation>
    <scope>NUCLEOTIDE SEQUENCE [LARGE SCALE GENOMIC DNA]</scope>
    <source>
        <strain evidence="2 3">LMG 28164</strain>
    </source>
</reference>
<gene>
    <name evidence="2" type="ORF">NX782_18225</name>
</gene>
<proteinExistence type="predicted"/>
<evidence type="ECO:0000313" key="3">
    <source>
        <dbReference type="Proteomes" id="UP001205560"/>
    </source>
</evidence>
<keyword evidence="1" id="KW-0812">Transmembrane</keyword>
<dbReference type="EMBL" id="JANUGX010000023">
    <property type="protein sequence ID" value="MCS0591128.1"/>
    <property type="molecule type" value="Genomic_DNA"/>
</dbReference>
<dbReference type="RefSeq" id="WP_258846900.1">
    <property type="nucleotide sequence ID" value="NZ_JANUGX010000023.1"/>
</dbReference>
<organism evidence="2 3">
    <name type="scientific">Massilia norwichensis</name>
    <dbReference type="NCBI Taxonomy" id="1442366"/>
    <lineage>
        <taxon>Bacteria</taxon>
        <taxon>Pseudomonadati</taxon>
        <taxon>Pseudomonadota</taxon>
        <taxon>Betaproteobacteria</taxon>
        <taxon>Burkholderiales</taxon>
        <taxon>Oxalobacteraceae</taxon>
        <taxon>Telluria group</taxon>
        <taxon>Massilia</taxon>
    </lineage>
</organism>
<evidence type="ECO:0000313" key="2">
    <source>
        <dbReference type="EMBL" id="MCS0591128.1"/>
    </source>
</evidence>